<evidence type="ECO:0000313" key="8">
    <source>
        <dbReference type="Proteomes" id="UP000011135"/>
    </source>
</evidence>
<dbReference type="GO" id="GO:0050136">
    <property type="term" value="F:NADH dehydrogenase (quinone) (non-electrogenic) activity"/>
    <property type="evidence" value="ECO:0007669"/>
    <property type="project" value="UniProtKB-UniRule"/>
</dbReference>
<dbReference type="GO" id="GO:0048038">
    <property type="term" value="F:quinone binding"/>
    <property type="evidence" value="ECO:0007669"/>
    <property type="project" value="UniProtKB-KW"/>
</dbReference>
<dbReference type="Pfam" id="PF00329">
    <property type="entry name" value="Complex1_30kDa"/>
    <property type="match status" value="1"/>
</dbReference>
<dbReference type="RefSeq" id="WP_009581392.1">
    <property type="nucleotide sequence ID" value="NZ_AMZN01000055.1"/>
</dbReference>
<dbReference type="OrthoDB" id="9803286at2"/>
<dbReference type="eggNOG" id="COG0852">
    <property type="taxonomic scope" value="Bacteria"/>
</dbReference>
<dbReference type="SUPFAM" id="SSF143243">
    <property type="entry name" value="Nqo5-like"/>
    <property type="match status" value="1"/>
</dbReference>
<accession>L8JN01</accession>
<dbReference type="InterPro" id="IPR010218">
    <property type="entry name" value="NADH_DH_suC"/>
</dbReference>
<reference evidence="7 8" key="1">
    <citation type="submission" date="2012-12" db="EMBL/GenBank/DDBJ databases">
        <title>Genome assembly of Fulvivirga imtechensis AK7.</title>
        <authorList>
            <person name="Nupur N."/>
            <person name="Khatri I."/>
            <person name="Kumar R."/>
            <person name="Subramanian S."/>
            <person name="Pinnaka A."/>
        </authorList>
    </citation>
    <scope>NUCLEOTIDE SEQUENCE [LARGE SCALE GENOMIC DNA]</scope>
    <source>
        <strain evidence="7 8">AK7</strain>
    </source>
</reference>
<keyword evidence="3 4" id="KW-1278">Translocase</keyword>
<dbReference type="PROSITE" id="PS00542">
    <property type="entry name" value="COMPLEX1_30K"/>
    <property type="match status" value="1"/>
</dbReference>
<evidence type="ECO:0000256" key="1">
    <source>
        <dbReference type="ARBA" id="ARBA00007569"/>
    </source>
</evidence>
<comment type="function">
    <text evidence="3">NDH-1 shuttles electrons from NADH, via FMN and iron-sulfur (Fe-S) centers, to quinones in the respiratory chain. The immediate electron acceptor for the enzyme in this species is believed to be a menaquinone. Couples the redox reaction to proton translocation (for every two electrons transferred, four hydrogen ions are translocated across the cytoplasmic membrane), and thus conserves the redox energy in a proton gradient.</text>
</comment>
<dbReference type="InterPro" id="IPR037232">
    <property type="entry name" value="NADH_quin_OxRdtase_su_C/D-like"/>
</dbReference>
<name>L8JN01_9BACT</name>
<dbReference type="HAMAP" id="MF_01357">
    <property type="entry name" value="NDH1_NuoC"/>
    <property type="match status" value="1"/>
</dbReference>
<keyword evidence="3" id="KW-0472">Membrane</keyword>
<evidence type="ECO:0000256" key="4">
    <source>
        <dbReference type="RuleBase" id="RU003456"/>
    </source>
</evidence>
<comment type="similarity">
    <text evidence="1 3 4">Belongs to the complex I 30 kDa subunit family.</text>
</comment>
<dbReference type="InterPro" id="IPR020396">
    <property type="entry name" value="NADH_UbQ_OxRdtase_CS"/>
</dbReference>
<organism evidence="7 8">
    <name type="scientific">Fulvivirga imtechensis AK7</name>
    <dbReference type="NCBI Taxonomy" id="1237149"/>
    <lineage>
        <taxon>Bacteria</taxon>
        <taxon>Pseudomonadati</taxon>
        <taxon>Bacteroidota</taxon>
        <taxon>Cytophagia</taxon>
        <taxon>Cytophagales</taxon>
        <taxon>Fulvivirgaceae</taxon>
        <taxon>Fulvivirga</taxon>
    </lineage>
</organism>
<keyword evidence="7" id="KW-0830">Ubiquinone</keyword>
<comment type="catalytic activity">
    <reaction evidence="3 5">
        <text>a quinone + NADH + 5 H(+)(in) = a quinol + NAD(+) + 4 H(+)(out)</text>
        <dbReference type="Rhea" id="RHEA:57888"/>
        <dbReference type="ChEBI" id="CHEBI:15378"/>
        <dbReference type="ChEBI" id="CHEBI:24646"/>
        <dbReference type="ChEBI" id="CHEBI:57540"/>
        <dbReference type="ChEBI" id="CHEBI:57945"/>
        <dbReference type="ChEBI" id="CHEBI:132124"/>
    </reaction>
</comment>
<dbReference type="Gene3D" id="3.30.460.80">
    <property type="entry name" value="NADH:ubiquinone oxidoreductase, 30kDa subunit"/>
    <property type="match status" value="1"/>
</dbReference>
<dbReference type="PANTHER" id="PTHR10884">
    <property type="entry name" value="NADH DEHYDROGENASE UBIQUINONE IRON-SULFUR PROTEIN 3"/>
    <property type="match status" value="1"/>
</dbReference>
<evidence type="ECO:0000256" key="5">
    <source>
        <dbReference type="RuleBase" id="RU003582"/>
    </source>
</evidence>
<protein>
    <recommendedName>
        <fullName evidence="3">NADH-quinone oxidoreductase subunit C</fullName>
        <ecNumber evidence="3">7.1.1.-</ecNumber>
    </recommendedName>
    <alternativeName>
        <fullName evidence="3">NADH dehydrogenase I subunit C</fullName>
    </alternativeName>
    <alternativeName>
        <fullName evidence="3">NDH-1 subunit C</fullName>
    </alternativeName>
</protein>
<evidence type="ECO:0000259" key="6">
    <source>
        <dbReference type="Pfam" id="PF00329"/>
    </source>
</evidence>
<feature type="domain" description="NADH:ubiquinone oxidoreductase 30kDa subunit" evidence="6">
    <location>
        <begin position="32"/>
        <end position="153"/>
    </location>
</feature>
<proteinExistence type="inferred from homology"/>
<keyword evidence="3 4" id="KW-0520">NAD</keyword>
<dbReference type="GO" id="GO:0005886">
    <property type="term" value="C:plasma membrane"/>
    <property type="evidence" value="ECO:0007669"/>
    <property type="project" value="UniProtKB-SubCell"/>
</dbReference>
<dbReference type="PATRIC" id="fig|1237149.3.peg.3744"/>
<dbReference type="EMBL" id="AMZN01000055">
    <property type="protein sequence ID" value="ELR70296.1"/>
    <property type="molecule type" value="Genomic_DNA"/>
</dbReference>
<comment type="subunit">
    <text evidence="3">NDH-1 is composed of 14 different subunits. Subunits NuoB, C, D, E, F, and G constitute the peripheral sector of the complex.</text>
</comment>
<keyword evidence="2 3" id="KW-0813">Transport</keyword>
<keyword evidence="3 5" id="KW-0874">Quinone</keyword>
<dbReference type="GO" id="GO:0008137">
    <property type="term" value="F:NADH dehydrogenase (ubiquinone) activity"/>
    <property type="evidence" value="ECO:0007669"/>
    <property type="project" value="InterPro"/>
</dbReference>
<comment type="caution">
    <text evidence="7">The sequence shown here is derived from an EMBL/GenBank/DDBJ whole genome shotgun (WGS) entry which is preliminary data.</text>
</comment>
<evidence type="ECO:0000313" key="7">
    <source>
        <dbReference type="EMBL" id="ELR70296.1"/>
    </source>
</evidence>
<dbReference type="NCBIfam" id="TIGR01961">
    <property type="entry name" value="NuoC_fam"/>
    <property type="match status" value="1"/>
</dbReference>
<dbReference type="Proteomes" id="UP000011135">
    <property type="component" value="Unassembled WGS sequence"/>
</dbReference>
<comment type="subcellular location">
    <subcellularLocation>
        <location evidence="3">Cell membrane</location>
        <topology evidence="3">Peripheral membrane protein</topology>
        <orientation evidence="3">Cytoplasmic side</orientation>
    </subcellularLocation>
</comment>
<dbReference type="InterPro" id="IPR001268">
    <property type="entry name" value="NADH_UbQ_OxRdtase_30kDa_su"/>
</dbReference>
<dbReference type="EC" id="7.1.1.-" evidence="3"/>
<dbReference type="AlphaFoldDB" id="L8JN01"/>
<keyword evidence="3" id="KW-1003">Cell membrane</keyword>
<evidence type="ECO:0000256" key="3">
    <source>
        <dbReference type="HAMAP-Rule" id="MF_01357"/>
    </source>
</evidence>
<dbReference type="PANTHER" id="PTHR10884:SF14">
    <property type="entry name" value="NADH DEHYDROGENASE [UBIQUINONE] IRON-SULFUR PROTEIN 3, MITOCHONDRIAL"/>
    <property type="match status" value="1"/>
</dbReference>
<gene>
    <name evidence="3" type="primary">nuoC</name>
    <name evidence="7" type="ORF">C900_03981</name>
</gene>
<dbReference type="STRING" id="1237149.C900_03981"/>
<keyword evidence="8" id="KW-1185">Reference proteome</keyword>
<evidence type="ECO:0000256" key="2">
    <source>
        <dbReference type="ARBA" id="ARBA00022448"/>
    </source>
</evidence>
<sequence length="161" mass="18777">MITNDIVLLLKTKFTEHVIVQVDENASPKAIVIEAANLLDVCKELHANEKTYFDMLSCITGLDNGPEAGTMEVVYNLYSIPYEISLMIRVVISRKDPEVSSVTEVWKTADWLEREIYDMFGIWFTGHPDMRRILMPADWEGYPLRKDYQQQEYYRGIKVEY</sequence>